<dbReference type="Proteomes" id="UP000299102">
    <property type="component" value="Unassembled WGS sequence"/>
</dbReference>
<organism evidence="1 2">
    <name type="scientific">Eumeta variegata</name>
    <name type="common">Bagworm moth</name>
    <name type="synonym">Eumeta japonica</name>
    <dbReference type="NCBI Taxonomy" id="151549"/>
    <lineage>
        <taxon>Eukaryota</taxon>
        <taxon>Metazoa</taxon>
        <taxon>Ecdysozoa</taxon>
        <taxon>Arthropoda</taxon>
        <taxon>Hexapoda</taxon>
        <taxon>Insecta</taxon>
        <taxon>Pterygota</taxon>
        <taxon>Neoptera</taxon>
        <taxon>Endopterygota</taxon>
        <taxon>Lepidoptera</taxon>
        <taxon>Glossata</taxon>
        <taxon>Ditrysia</taxon>
        <taxon>Tineoidea</taxon>
        <taxon>Psychidae</taxon>
        <taxon>Oiketicinae</taxon>
        <taxon>Eumeta</taxon>
    </lineage>
</organism>
<name>A0A4C1SQR5_EUMVA</name>
<keyword evidence="2" id="KW-1185">Reference proteome</keyword>
<evidence type="ECO:0000313" key="2">
    <source>
        <dbReference type="Proteomes" id="UP000299102"/>
    </source>
</evidence>
<comment type="caution">
    <text evidence="1">The sequence shown here is derived from an EMBL/GenBank/DDBJ whole genome shotgun (WGS) entry which is preliminary data.</text>
</comment>
<dbReference type="AlphaFoldDB" id="A0A4C1SQR5"/>
<sequence>MYYTQHMDTSDHKGIASTWPSFWEGIGYLMAEKRADGEGERADRGVAGRWKGVPRTANKHVVCCLNNNNDRFGELVTACGAARPCAVSYTRRWIPVPLAGVSKGPLGVCQKRFHYIHTMNKVVVDNPARSLLVIARAKKSNLIITSSSSVASGALDIVRTGMTRSRSRVCDYGSASRHVERRGRLINERR</sequence>
<gene>
    <name evidence="1" type="ORF">EVAR_6531_1</name>
</gene>
<proteinExistence type="predicted"/>
<evidence type="ECO:0000313" key="1">
    <source>
        <dbReference type="EMBL" id="GBP04325.1"/>
    </source>
</evidence>
<protein>
    <submittedName>
        <fullName evidence="1">Uncharacterized protein</fullName>
    </submittedName>
</protein>
<accession>A0A4C1SQR5</accession>
<dbReference type="EMBL" id="BGZK01000013">
    <property type="protein sequence ID" value="GBP04325.1"/>
    <property type="molecule type" value="Genomic_DNA"/>
</dbReference>
<reference evidence="1 2" key="1">
    <citation type="journal article" date="2019" name="Commun. Biol.">
        <title>The bagworm genome reveals a unique fibroin gene that provides high tensile strength.</title>
        <authorList>
            <person name="Kono N."/>
            <person name="Nakamura H."/>
            <person name="Ohtoshi R."/>
            <person name="Tomita M."/>
            <person name="Numata K."/>
            <person name="Arakawa K."/>
        </authorList>
    </citation>
    <scope>NUCLEOTIDE SEQUENCE [LARGE SCALE GENOMIC DNA]</scope>
</reference>